<reference evidence="3" key="1">
    <citation type="submission" date="2022-10" db="EMBL/GenBank/DDBJ databases">
        <authorList>
            <person name="Yu W.X."/>
        </authorList>
    </citation>
    <scope>NUCLEOTIDE SEQUENCE</scope>
    <source>
        <strain evidence="3">D04</strain>
    </source>
</reference>
<organism evidence="3 4">
    <name type="scientific">Plebeiibacterium marinum</name>
    <dbReference type="NCBI Taxonomy" id="2992111"/>
    <lineage>
        <taxon>Bacteria</taxon>
        <taxon>Pseudomonadati</taxon>
        <taxon>Bacteroidota</taxon>
        <taxon>Bacteroidia</taxon>
        <taxon>Marinilabiliales</taxon>
        <taxon>Marinilabiliaceae</taxon>
        <taxon>Plebeiibacterium</taxon>
    </lineage>
</organism>
<protein>
    <submittedName>
        <fullName evidence="3">NUMOD4 motif-containing HNH endonuclease</fullName>
    </submittedName>
</protein>
<dbReference type="Gene3D" id="3.90.75.20">
    <property type="match status" value="1"/>
</dbReference>
<proteinExistence type="predicted"/>
<name>A0AAE3MAM9_9BACT</name>
<dbReference type="InterPro" id="IPR003615">
    <property type="entry name" value="HNH_nuc"/>
</dbReference>
<keyword evidence="4" id="KW-1185">Reference proteome</keyword>
<evidence type="ECO:0000259" key="1">
    <source>
        <dbReference type="Pfam" id="PF07463"/>
    </source>
</evidence>
<dbReference type="InterPro" id="IPR010902">
    <property type="entry name" value="NUMOD4"/>
</dbReference>
<dbReference type="InterPro" id="IPR044925">
    <property type="entry name" value="His-Me_finger_sf"/>
</dbReference>
<keyword evidence="3" id="KW-0378">Hydrolase</keyword>
<dbReference type="GO" id="GO:0016788">
    <property type="term" value="F:hydrolase activity, acting on ester bonds"/>
    <property type="evidence" value="ECO:0007669"/>
    <property type="project" value="InterPro"/>
</dbReference>
<sequence length="195" mass="23060">MIKSFWNEEWKEINFEEGALQKKYSISNYGRVVSYKSDIKEGELIKGGKLRNYATLPVRPFGKSKTFYIHKLVAQYFIENSREDATFVIHLDHNKSNNYIENLKWCTKEEVFAHQKDNPIVIEARKRQKENRSDEGHKLTSTEVIRLKKKIFDPKRKSRLKIIAKQFGISEMQLYRIKSGENWGHIKVEINGVEH</sequence>
<evidence type="ECO:0000313" key="4">
    <source>
        <dbReference type="Proteomes" id="UP001207408"/>
    </source>
</evidence>
<gene>
    <name evidence="3" type="ORF">OM074_01875</name>
</gene>
<keyword evidence="3" id="KW-0540">Nuclease</keyword>
<dbReference type="RefSeq" id="WP_301197572.1">
    <property type="nucleotide sequence ID" value="NZ_JAPDPI010000002.1"/>
</dbReference>
<feature type="domain" description="NUMOD4" evidence="1">
    <location>
        <begin position="8"/>
        <end position="58"/>
    </location>
</feature>
<dbReference type="Pfam" id="PF07463">
    <property type="entry name" value="NUMOD4"/>
    <property type="match status" value="1"/>
</dbReference>
<evidence type="ECO:0000259" key="2">
    <source>
        <dbReference type="Pfam" id="PF13392"/>
    </source>
</evidence>
<dbReference type="SUPFAM" id="SSF54060">
    <property type="entry name" value="His-Me finger endonucleases"/>
    <property type="match status" value="1"/>
</dbReference>
<evidence type="ECO:0000313" key="3">
    <source>
        <dbReference type="EMBL" id="MCW3804351.1"/>
    </source>
</evidence>
<dbReference type="AlphaFoldDB" id="A0AAE3MAM9"/>
<keyword evidence="3" id="KW-0255">Endonuclease</keyword>
<dbReference type="GO" id="GO:0004519">
    <property type="term" value="F:endonuclease activity"/>
    <property type="evidence" value="ECO:0007669"/>
    <property type="project" value="UniProtKB-KW"/>
</dbReference>
<dbReference type="Proteomes" id="UP001207408">
    <property type="component" value="Unassembled WGS sequence"/>
</dbReference>
<comment type="caution">
    <text evidence="3">The sequence shown here is derived from an EMBL/GenBank/DDBJ whole genome shotgun (WGS) entry which is preliminary data.</text>
</comment>
<feature type="domain" description="HNH nuclease" evidence="2">
    <location>
        <begin position="86"/>
        <end position="110"/>
    </location>
</feature>
<dbReference type="Pfam" id="PF13392">
    <property type="entry name" value="HNH_3"/>
    <property type="match status" value="1"/>
</dbReference>
<dbReference type="EMBL" id="JAPDPI010000002">
    <property type="protein sequence ID" value="MCW3804351.1"/>
    <property type="molecule type" value="Genomic_DNA"/>
</dbReference>
<accession>A0AAE3MAM9</accession>